<sequence>MIKRLLIANRGEIAVRIIRTCRMMNITTIAIYSKADKDSLHVQLADEAYCIGPNASTDSYLYIDRILEACRMSKADAIHPGYGFLSESTTFRKRVEEEHLIFVGPSYNTMSLMGDKIKARETMYHANVPIIPGSIGEVTTTDEAREIANDIGYPFVIKAASGGGGKGIRIVHESSELEKAFKEAQSEGEKYFSDKRVYIETFIDKARHVEVQVLGSSHHEAIHLGERDCSIQRKNQKLIEEAPCQALDEATRNSLHEDAVKATLACNYESAGTIEFLLTDDGYYFLEMNTRIQVEHTVTELLTGVDLIKEQILIANKEHLSMKQEDINFNGHVIECRINAENPEKQFRPAAGKVQALHLPNGFNTRIDSMLYNGYEIPPYYDSLVAKILVKGVNRQEAIEKMKGTLEETVIEGFPTTLDFLYRILSYEPYILNDITIKFLHEHKLV</sequence>
<dbReference type="GO" id="GO:0005524">
    <property type="term" value="F:ATP binding"/>
    <property type="evidence" value="ECO:0007669"/>
    <property type="project" value="UniProtKB-UniRule"/>
</dbReference>
<feature type="domain" description="Biotin carboxylation" evidence="10">
    <location>
        <begin position="1"/>
        <end position="445"/>
    </location>
</feature>
<dbReference type="InterPro" id="IPR005482">
    <property type="entry name" value="Biotin_COase_C"/>
</dbReference>
<keyword evidence="4 8" id="KW-0547">Nucleotide-binding</keyword>
<name>A0A239Z580_9STAP</name>
<dbReference type="SUPFAM" id="SSF52440">
    <property type="entry name" value="PreATP-grasp domain"/>
    <property type="match status" value="1"/>
</dbReference>
<dbReference type="InterPro" id="IPR011764">
    <property type="entry name" value="Biotin_carboxylation_dom"/>
</dbReference>
<dbReference type="PROSITE" id="PS00867">
    <property type="entry name" value="CPSASE_2"/>
    <property type="match status" value="1"/>
</dbReference>
<dbReference type="GO" id="GO:0004075">
    <property type="term" value="F:biotin carboxylase activity"/>
    <property type="evidence" value="ECO:0007669"/>
    <property type="project" value="UniProtKB-EC"/>
</dbReference>
<dbReference type="GO" id="GO:0046872">
    <property type="term" value="F:metal ion binding"/>
    <property type="evidence" value="ECO:0007669"/>
    <property type="project" value="InterPro"/>
</dbReference>
<dbReference type="Pfam" id="PF02786">
    <property type="entry name" value="CPSase_L_D2"/>
    <property type="match status" value="1"/>
</dbReference>
<dbReference type="NCBIfam" id="NF006367">
    <property type="entry name" value="PRK08591.1"/>
    <property type="match status" value="1"/>
</dbReference>
<evidence type="ECO:0000256" key="2">
    <source>
        <dbReference type="ARBA" id="ARBA00013263"/>
    </source>
</evidence>
<dbReference type="PROSITE" id="PS50979">
    <property type="entry name" value="BC"/>
    <property type="match status" value="1"/>
</dbReference>
<dbReference type="InterPro" id="IPR011761">
    <property type="entry name" value="ATP-grasp"/>
</dbReference>
<dbReference type="AlphaFoldDB" id="A0A239Z580"/>
<dbReference type="PANTHER" id="PTHR48095">
    <property type="entry name" value="PYRUVATE CARBOXYLASE SUBUNIT A"/>
    <property type="match status" value="1"/>
</dbReference>
<accession>A0A239Z580</accession>
<dbReference type="InterPro" id="IPR016185">
    <property type="entry name" value="PreATP-grasp_dom_sf"/>
</dbReference>
<evidence type="ECO:0000313" key="12">
    <source>
        <dbReference type="Proteomes" id="UP000242084"/>
    </source>
</evidence>
<feature type="domain" description="ATP-grasp" evidence="9">
    <location>
        <begin position="120"/>
        <end position="316"/>
    </location>
</feature>
<dbReference type="FunFam" id="3.30.1490.20:FF:000003">
    <property type="entry name" value="acetyl-CoA carboxylase isoform X1"/>
    <property type="match status" value="1"/>
</dbReference>
<dbReference type="FunFam" id="3.40.50.20:FF:000010">
    <property type="entry name" value="Propionyl-CoA carboxylase subunit alpha"/>
    <property type="match status" value="1"/>
</dbReference>
<evidence type="ECO:0000256" key="5">
    <source>
        <dbReference type="ARBA" id="ARBA00022840"/>
    </source>
</evidence>
<evidence type="ECO:0000256" key="7">
    <source>
        <dbReference type="ARBA" id="ARBA00048600"/>
    </source>
</evidence>
<evidence type="ECO:0000256" key="8">
    <source>
        <dbReference type="PROSITE-ProRule" id="PRU00409"/>
    </source>
</evidence>
<dbReference type="Gene3D" id="3.30.470.20">
    <property type="entry name" value="ATP-grasp fold, B domain"/>
    <property type="match status" value="1"/>
</dbReference>
<dbReference type="PROSITE" id="PS50975">
    <property type="entry name" value="ATP_GRASP"/>
    <property type="match status" value="1"/>
</dbReference>
<keyword evidence="5 8" id="KW-0067">ATP-binding</keyword>
<dbReference type="Proteomes" id="UP000242084">
    <property type="component" value="Chromosome 1"/>
</dbReference>
<dbReference type="InterPro" id="IPR011054">
    <property type="entry name" value="Rudment_hybrid_motif"/>
</dbReference>
<evidence type="ECO:0000256" key="4">
    <source>
        <dbReference type="ARBA" id="ARBA00022741"/>
    </source>
</evidence>
<dbReference type="SMART" id="SM00878">
    <property type="entry name" value="Biotin_carb_C"/>
    <property type="match status" value="1"/>
</dbReference>
<dbReference type="InterPro" id="IPR005479">
    <property type="entry name" value="CPAse_ATP-bd"/>
</dbReference>
<reference evidence="11 12" key="1">
    <citation type="submission" date="2017-06" db="EMBL/GenBank/DDBJ databases">
        <authorList>
            <consortium name="Pathogen Informatics"/>
        </authorList>
    </citation>
    <scope>NUCLEOTIDE SEQUENCE [LARGE SCALE GENOMIC DNA]</scope>
    <source>
        <strain evidence="11 12">NCTC13839</strain>
    </source>
</reference>
<dbReference type="PANTHER" id="PTHR48095:SF2">
    <property type="entry name" value="BIOTIN CARBOXYLASE, CHLOROPLASTIC"/>
    <property type="match status" value="1"/>
</dbReference>
<dbReference type="SUPFAM" id="SSF51246">
    <property type="entry name" value="Rudiment single hybrid motif"/>
    <property type="match status" value="1"/>
</dbReference>
<dbReference type="InterPro" id="IPR005481">
    <property type="entry name" value="BC-like_N"/>
</dbReference>
<evidence type="ECO:0000259" key="9">
    <source>
        <dbReference type="PROSITE" id="PS50975"/>
    </source>
</evidence>
<keyword evidence="6" id="KW-0092">Biotin</keyword>
<evidence type="ECO:0000256" key="1">
    <source>
        <dbReference type="ARBA" id="ARBA00003761"/>
    </source>
</evidence>
<comment type="function">
    <text evidence="1">This protein is a component of the acetyl coenzyme A carboxylase complex; first, biotin carboxylase catalyzes the carboxylation of the carrier protein and then the transcarboxylase transfers the carboxyl group to form malonyl-CoA.</text>
</comment>
<evidence type="ECO:0000259" key="10">
    <source>
        <dbReference type="PROSITE" id="PS50979"/>
    </source>
</evidence>
<keyword evidence="3 11" id="KW-0436">Ligase</keyword>
<dbReference type="EMBL" id="LT906462">
    <property type="protein sequence ID" value="SNV65776.1"/>
    <property type="molecule type" value="Genomic_DNA"/>
</dbReference>
<evidence type="ECO:0000313" key="11">
    <source>
        <dbReference type="EMBL" id="SNV65776.1"/>
    </source>
</evidence>
<dbReference type="KEGG" id="sste:SAMEA4384403_1157"/>
<dbReference type="OrthoDB" id="9807469at2"/>
<evidence type="ECO:0000256" key="3">
    <source>
        <dbReference type="ARBA" id="ARBA00022598"/>
    </source>
</evidence>
<dbReference type="EC" id="6.3.4.14" evidence="2"/>
<protein>
    <recommendedName>
        <fullName evidence="2">biotin carboxylase</fullName>
        <ecNumber evidence="2">6.3.4.14</ecNumber>
    </recommendedName>
</protein>
<organism evidence="11 12">
    <name type="scientific">Mammaliicoccus stepanovicii</name>
    <dbReference type="NCBI Taxonomy" id="643214"/>
    <lineage>
        <taxon>Bacteria</taxon>
        <taxon>Bacillati</taxon>
        <taxon>Bacillota</taxon>
        <taxon>Bacilli</taxon>
        <taxon>Bacillales</taxon>
        <taxon>Staphylococcaceae</taxon>
        <taxon>Mammaliicoccus</taxon>
    </lineage>
</organism>
<gene>
    <name evidence="11" type="primary">accC_1</name>
    <name evidence="11" type="ORF">SAMEA4384403_01157</name>
</gene>
<dbReference type="SUPFAM" id="SSF56059">
    <property type="entry name" value="Glutathione synthetase ATP-binding domain-like"/>
    <property type="match status" value="1"/>
</dbReference>
<comment type="catalytic activity">
    <reaction evidence="7">
        <text>N(6)-biotinyl-L-lysyl-[protein] + hydrogencarbonate + ATP = N(6)-carboxybiotinyl-L-lysyl-[protein] + ADP + phosphate + H(+)</text>
        <dbReference type="Rhea" id="RHEA:13501"/>
        <dbReference type="Rhea" id="RHEA-COMP:10505"/>
        <dbReference type="Rhea" id="RHEA-COMP:10506"/>
        <dbReference type="ChEBI" id="CHEBI:15378"/>
        <dbReference type="ChEBI" id="CHEBI:17544"/>
        <dbReference type="ChEBI" id="CHEBI:30616"/>
        <dbReference type="ChEBI" id="CHEBI:43474"/>
        <dbReference type="ChEBI" id="CHEBI:83144"/>
        <dbReference type="ChEBI" id="CHEBI:83145"/>
        <dbReference type="ChEBI" id="CHEBI:456216"/>
        <dbReference type="EC" id="6.3.4.14"/>
    </reaction>
</comment>
<dbReference type="InterPro" id="IPR051602">
    <property type="entry name" value="ACC_Biotin_Carboxylase"/>
</dbReference>
<evidence type="ECO:0000256" key="6">
    <source>
        <dbReference type="ARBA" id="ARBA00023267"/>
    </source>
</evidence>
<proteinExistence type="predicted"/>
<keyword evidence="12" id="KW-1185">Reference proteome</keyword>
<dbReference type="Pfam" id="PF02785">
    <property type="entry name" value="Biotin_carb_C"/>
    <property type="match status" value="1"/>
</dbReference>
<dbReference type="Pfam" id="PF00289">
    <property type="entry name" value="Biotin_carb_N"/>
    <property type="match status" value="1"/>
</dbReference>